<dbReference type="InterPro" id="IPR049680">
    <property type="entry name" value="FLVCR1-2_SLC49-like"/>
</dbReference>
<reference evidence="6" key="1">
    <citation type="submission" date="2022-02" db="EMBL/GenBank/DDBJ databases">
        <authorList>
            <person name="King R."/>
        </authorList>
    </citation>
    <scope>NUCLEOTIDE SEQUENCE</scope>
</reference>
<dbReference type="AlphaFoldDB" id="A0A9P0IYN4"/>
<feature type="transmembrane region" description="Helical" evidence="5">
    <location>
        <begin position="271"/>
        <end position="291"/>
    </location>
</feature>
<proteinExistence type="predicted"/>
<evidence type="ECO:0000313" key="7">
    <source>
        <dbReference type="Proteomes" id="UP001154329"/>
    </source>
</evidence>
<keyword evidence="3 5" id="KW-1133">Transmembrane helix</keyword>
<dbReference type="InterPro" id="IPR036259">
    <property type="entry name" value="MFS_trans_sf"/>
</dbReference>
<organism evidence="6 7">
    <name type="scientific">Aphis gossypii</name>
    <name type="common">Cotton aphid</name>
    <dbReference type="NCBI Taxonomy" id="80765"/>
    <lineage>
        <taxon>Eukaryota</taxon>
        <taxon>Metazoa</taxon>
        <taxon>Ecdysozoa</taxon>
        <taxon>Arthropoda</taxon>
        <taxon>Hexapoda</taxon>
        <taxon>Insecta</taxon>
        <taxon>Pterygota</taxon>
        <taxon>Neoptera</taxon>
        <taxon>Paraneoptera</taxon>
        <taxon>Hemiptera</taxon>
        <taxon>Sternorrhyncha</taxon>
        <taxon>Aphidomorpha</taxon>
        <taxon>Aphidoidea</taxon>
        <taxon>Aphididae</taxon>
        <taxon>Aphidini</taxon>
        <taxon>Aphis</taxon>
        <taxon>Aphis</taxon>
    </lineage>
</organism>
<dbReference type="Proteomes" id="UP001154329">
    <property type="component" value="Chromosome 1"/>
</dbReference>
<evidence type="ECO:0000256" key="4">
    <source>
        <dbReference type="ARBA" id="ARBA00023136"/>
    </source>
</evidence>
<evidence type="ECO:0000256" key="5">
    <source>
        <dbReference type="SAM" id="Phobius"/>
    </source>
</evidence>
<feature type="transmembrane region" description="Helical" evidence="5">
    <location>
        <begin position="227"/>
        <end position="249"/>
    </location>
</feature>
<reference evidence="6" key="2">
    <citation type="submission" date="2022-10" db="EMBL/GenBank/DDBJ databases">
        <authorList>
            <consortium name="ENA_rothamsted_submissions"/>
            <consortium name="culmorum"/>
            <person name="King R."/>
        </authorList>
    </citation>
    <scope>NUCLEOTIDE SEQUENCE</scope>
</reference>
<feature type="transmembrane region" description="Helical" evidence="5">
    <location>
        <begin position="429"/>
        <end position="452"/>
    </location>
</feature>
<dbReference type="SUPFAM" id="SSF103473">
    <property type="entry name" value="MFS general substrate transporter"/>
    <property type="match status" value="1"/>
</dbReference>
<name>A0A9P0IYN4_APHGO</name>
<dbReference type="EMBL" id="OU899034">
    <property type="protein sequence ID" value="CAH1716587.1"/>
    <property type="molecule type" value="Genomic_DNA"/>
</dbReference>
<feature type="transmembrane region" description="Helical" evidence="5">
    <location>
        <begin position="332"/>
        <end position="350"/>
    </location>
</feature>
<feature type="transmembrane region" description="Helical" evidence="5">
    <location>
        <begin position="464"/>
        <end position="486"/>
    </location>
</feature>
<accession>A0A9P0IYN4</accession>
<feature type="transmembrane region" description="Helical" evidence="5">
    <location>
        <begin position="97"/>
        <end position="116"/>
    </location>
</feature>
<evidence type="ECO:0000256" key="2">
    <source>
        <dbReference type="ARBA" id="ARBA00022692"/>
    </source>
</evidence>
<dbReference type="GO" id="GO:0016020">
    <property type="term" value="C:membrane"/>
    <property type="evidence" value="ECO:0007669"/>
    <property type="project" value="UniProtKB-SubCell"/>
</dbReference>
<feature type="transmembrane region" description="Helical" evidence="5">
    <location>
        <begin position="136"/>
        <end position="159"/>
    </location>
</feature>
<dbReference type="Gene3D" id="1.20.1250.20">
    <property type="entry name" value="MFS general substrate transporter like domains"/>
    <property type="match status" value="1"/>
</dbReference>
<evidence type="ECO:0000313" key="6">
    <source>
        <dbReference type="EMBL" id="CAH1716587.1"/>
    </source>
</evidence>
<keyword evidence="7" id="KW-1185">Reference proteome</keyword>
<evidence type="ECO:0000256" key="1">
    <source>
        <dbReference type="ARBA" id="ARBA00004141"/>
    </source>
</evidence>
<feature type="transmembrane region" description="Helical" evidence="5">
    <location>
        <begin position="370"/>
        <end position="389"/>
    </location>
</feature>
<gene>
    <name evidence="6" type="ORF">APHIGO_LOCUS3626</name>
</gene>
<sequence length="522" mass="58983">MDSERIYEWSDVDSNFVYSSSDDLKSASTEFNLAAHAHKIYKKAQEVYQKTETLNLSAGADDKNDSFDIQSTPCYSELSFEHLVKLPANIPERERRVYVVILLSITFFSQMFSRDFCITFFEPTSIDLSQRLQTPLSLFPICNIVVGVFLTVPACMFINKYGIRTCLLYSCALSSLGVGVRCLSIIGDSAFILHVSALFLSSASIVVKPLTVTVSTCCFLTGERNMATGFLTCASMAGAAAGLLVKSILRQEQPHSQPAVISNEIHINEVIILYLCFFANLVCVLLTYYMFPHEPNKRKYCDQSSDTKQKYDMHSVSFLLQTVLKSIQNSDLVYIALSYACSNAVSWPWYQMIDITYLKVGFSQSVGKDCRLWLIIHTCALTLSVCWLADRLVGSNKRFVILCHCLSAVFMVQVVLALCVKSFRRTTKSLVFSIMFAFPLSWTTQSLLYELAADYAHPLPENMAVGLICLLETLCENCMYFLLYAFPKLHLNWLHVITFIAGLLSIIFIMLLGKRKVFRYYN</sequence>
<protein>
    <submittedName>
        <fullName evidence="6">Uncharacterized protein</fullName>
    </submittedName>
</protein>
<keyword evidence="2 5" id="KW-0812">Transmembrane</keyword>
<dbReference type="OrthoDB" id="6591445at2759"/>
<dbReference type="PANTHER" id="PTHR10924">
    <property type="entry name" value="MAJOR FACILITATOR SUPERFAMILY PROTEIN-RELATED"/>
    <property type="match status" value="1"/>
</dbReference>
<dbReference type="PANTHER" id="PTHR10924:SF6">
    <property type="entry name" value="SOLUTE CARRIER FAMILY 49 MEMBER A3"/>
    <property type="match status" value="1"/>
</dbReference>
<comment type="subcellular location">
    <subcellularLocation>
        <location evidence="1">Membrane</location>
        <topology evidence="1">Multi-pass membrane protein</topology>
    </subcellularLocation>
</comment>
<feature type="transmembrane region" description="Helical" evidence="5">
    <location>
        <begin position="492"/>
        <end position="512"/>
    </location>
</feature>
<feature type="transmembrane region" description="Helical" evidence="5">
    <location>
        <begin position="401"/>
        <end position="423"/>
    </location>
</feature>
<feature type="transmembrane region" description="Helical" evidence="5">
    <location>
        <begin position="192"/>
        <end position="220"/>
    </location>
</feature>
<keyword evidence="4 5" id="KW-0472">Membrane</keyword>
<evidence type="ECO:0000256" key="3">
    <source>
        <dbReference type="ARBA" id="ARBA00022989"/>
    </source>
</evidence>